<evidence type="ECO:0000313" key="2">
    <source>
        <dbReference type="Proteomes" id="UP000711407"/>
    </source>
</evidence>
<dbReference type="PROSITE" id="PS51729">
    <property type="entry name" value="GNAT_YJDJ"/>
    <property type="match status" value="1"/>
</dbReference>
<dbReference type="Proteomes" id="UP000711407">
    <property type="component" value="Unassembled WGS sequence"/>
</dbReference>
<organism evidence="1 2">
    <name type="scientific">Candidatus Amulumruptor caecigallinarius</name>
    <dbReference type="NCBI Taxonomy" id="2109911"/>
    <lineage>
        <taxon>Bacteria</taxon>
        <taxon>Pseudomonadati</taxon>
        <taxon>Bacteroidota</taxon>
        <taxon>Bacteroidia</taxon>
        <taxon>Bacteroidales</taxon>
        <taxon>Muribaculaceae</taxon>
        <taxon>Candidatus Amulumruptor</taxon>
    </lineage>
</organism>
<dbReference type="InterPro" id="IPR031165">
    <property type="entry name" value="GNAT_YJDJ"/>
</dbReference>
<protein>
    <submittedName>
        <fullName evidence="1">N-acetyltransferase</fullName>
    </submittedName>
</protein>
<sequence>MEFITDNERIYAADGDGKLVAEVTFPTKGCVATIDHTFVDDSLRGQGVAAELVRLAADKILADGKMIAATCPYAVAWLLRHPEYPVVGSDGSAACRLDLSQR</sequence>
<dbReference type="EMBL" id="DYXT01000058">
    <property type="protein sequence ID" value="HJE40147.1"/>
    <property type="molecule type" value="Genomic_DNA"/>
</dbReference>
<dbReference type="SUPFAM" id="SSF55729">
    <property type="entry name" value="Acyl-CoA N-acyltransferases (Nat)"/>
    <property type="match status" value="1"/>
</dbReference>
<name>A0A4V1LAH7_9BACT</name>
<proteinExistence type="predicted"/>
<reference evidence="1" key="1">
    <citation type="journal article" date="2021" name="PeerJ">
        <title>Extensive microbial diversity within the chicken gut microbiome revealed by metagenomics and culture.</title>
        <authorList>
            <person name="Gilroy R."/>
            <person name="Ravi A."/>
            <person name="Getino M."/>
            <person name="Pursley I."/>
            <person name="Horton D.L."/>
            <person name="Alikhan N.F."/>
            <person name="Baker D."/>
            <person name="Gharbi K."/>
            <person name="Hall N."/>
            <person name="Watson M."/>
            <person name="Adriaenssens E.M."/>
            <person name="Foster-Nyarko E."/>
            <person name="Jarju S."/>
            <person name="Secka A."/>
            <person name="Antonio M."/>
            <person name="Oren A."/>
            <person name="Chaudhuri R.R."/>
            <person name="La Ragione R."/>
            <person name="Hildebrand F."/>
            <person name="Pallen M.J."/>
        </authorList>
    </citation>
    <scope>NUCLEOTIDE SEQUENCE</scope>
    <source>
        <strain evidence="1">4100</strain>
    </source>
</reference>
<dbReference type="InterPro" id="IPR045057">
    <property type="entry name" value="Gcn5-rel_NAT"/>
</dbReference>
<dbReference type="Gene3D" id="3.40.630.30">
    <property type="match status" value="1"/>
</dbReference>
<gene>
    <name evidence="1" type="ORF">K8V47_10400</name>
</gene>
<dbReference type="PANTHER" id="PTHR31435">
    <property type="entry name" value="PROTEIN NATD1"/>
    <property type="match status" value="1"/>
</dbReference>
<dbReference type="InterPro" id="IPR016181">
    <property type="entry name" value="Acyl_CoA_acyltransferase"/>
</dbReference>
<dbReference type="Pfam" id="PF14542">
    <property type="entry name" value="Acetyltransf_CG"/>
    <property type="match status" value="1"/>
</dbReference>
<evidence type="ECO:0000313" key="1">
    <source>
        <dbReference type="EMBL" id="HJE40147.1"/>
    </source>
</evidence>
<comment type="caution">
    <text evidence="1">The sequence shown here is derived from an EMBL/GenBank/DDBJ whole genome shotgun (WGS) entry which is preliminary data.</text>
</comment>
<dbReference type="AlphaFoldDB" id="A0A4V1LAH7"/>
<reference evidence="1" key="2">
    <citation type="submission" date="2021-09" db="EMBL/GenBank/DDBJ databases">
        <authorList>
            <person name="Gilroy R."/>
        </authorList>
    </citation>
    <scope>NUCLEOTIDE SEQUENCE</scope>
    <source>
        <strain evidence="1">4100</strain>
    </source>
</reference>
<dbReference type="CDD" id="cd04301">
    <property type="entry name" value="NAT_SF"/>
    <property type="match status" value="1"/>
</dbReference>
<accession>A0A4V1LAH7</accession>
<dbReference type="PANTHER" id="PTHR31435:SF10">
    <property type="entry name" value="BSR4717 PROTEIN"/>
    <property type="match status" value="1"/>
</dbReference>